<sequence>MAISKEKPFVGFHTRLADHQAVGKFIDLIENDLAPLEFNAVIVELNPGYTYRCFPEYSTGTVTYEDLQRIAAVCREHGIKPIPLVQCLSHQSDFGGGPWPLLRDHPEFSETKRLPDDAEWPDIYVYSWCASNDKIYDYVFPMMDEIIEAFDADVVHVGMDEVFDIGEETCERCAGKDKAALFARTVKILHDHLAEKGIEMMMWGDRLLDAKKLGYNMWEADRFGTYPAFDRTDEVTRDIIITDWHYERTAFDFPSIEQFMKGGFTVLPSLGCDVAQCKDFWKYCLEYIYLGKKNHWPGRVGGILFTQWTPLTCEIIERIQAGMRGTAGEYTGPFDPAKVGETIVEIEPRAKYLRK</sequence>
<dbReference type="SUPFAM" id="SSF51445">
    <property type="entry name" value="(Trans)glycosidases"/>
    <property type="match status" value="1"/>
</dbReference>
<accession>A0A939BD71</accession>
<dbReference type="GO" id="GO:0004563">
    <property type="term" value="F:beta-N-acetylhexosaminidase activity"/>
    <property type="evidence" value="ECO:0007669"/>
    <property type="project" value="UniProtKB-ARBA"/>
</dbReference>
<dbReference type="Gene3D" id="3.20.20.80">
    <property type="entry name" value="Glycosidases"/>
    <property type="match status" value="1"/>
</dbReference>
<comment type="similarity">
    <text evidence="1">Belongs to the glycosyl hydrolase 20 family.</text>
</comment>
<evidence type="ECO:0000313" key="5">
    <source>
        <dbReference type="Proteomes" id="UP000774750"/>
    </source>
</evidence>
<dbReference type="Proteomes" id="UP000774750">
    <property type="component" value="Unassembled WGS sequence"/>
</dbReference>
<keyword evidence="2" id="KW-0378">Hydrolase</keyword>
<evidence type="ECO:0000256" key="1">
    <source>
        <dbReference type="ARBA" id="ARBA00006285"/>
    </source>
</evidence>
<gene>
    <name evidence="4" type="ORF">H6A12_00800</name>
</gene>
<dbReference type="RefSeq" id="WP_204443732.1">
    <property type="nucleotide sequence ID" value="NZ_JACJKY010000001.1"/>
</dbReference>
<dbReference type="InterPro" id="IPR017853">
    <property type="entry name" value="GH"/>
</dbReference>
<evidence type="ECO:0000313" key="4">
    <source>
        <dbReference type="EMBL" id="MBM6919707.1"/>
    </source>
</evidence>
<reference evidence="4" key="2">
    <citation type="journal article" date="2021" name="Sci. Rep.">
        <title>The distribution of antibiotic resistance genes in chicken gut microbiota commensals.</title>
        <authorList>
            <person name="Juricova H."/>
            <person name="Matiasovicova J."/>
            <person name="Kubasova T."/>
            <person name="Cejkova D."/>
            <person name="Rychlik I."/>
        </authorList>
    </citation>
    <scope>NUCLEOTIDE SEQUENCE</scope>
    <source>
        <strain evidence="4">An559</strain>
    </source>
</reference>
<dbReference type="PANTHER" id="PTHR21040:SF8">
    <property type="entry name" value="BCDNA.GH04120"/>
    <property type="match status" value="1"/>
</dbReference>
<dbReference type="InterPro" id="IPR015883">
    <property type="entry name" value="Glyco_hydro_20_cat"/>
</dbReference>
<comment type="caution">
    <text evidence="4">The sequence shown here is derived from an EMBL/GenBank/DDBJ whole genome shotgun (WGS) entry which is preliminary data.</text>
</comment>
<dbReference type="PANTHER" id="PTHR21040">
    <property type="entry name" value="BCDNA.GH04120"/>
    <property type="match status" value="1"/>
</dbReference>
<evidence type="ECO:0000256" key="2">
    <source>
        <dbReference type="ARBA" id="ARBA00022801"/>
    </source>
</evidence>
<feature type="domain" description="Glycoside hydrolase family 20 catalytic" evidence="3">
    <location>
        <begin position="57"/>
        <end position="219"/>
    </location>
</feature>
<proteinExistence type="inferred from homology"/>
<dbReference type="EMBL" id="JACJKY010000001">
    <property type="protein sequence ID" value="MBM6919707.1"/>
    <property type="molecule type" value="Genomic_DNA"/>
</dbReference>
<name>A0A939BD71_9FIRM</name>
<dbReference type="Pfam" id="PF00728">
    <property type="entry name" value="Glyco_hydro_20"/>
    <property type="match status" value="1"/>
</dbReference>
<dbReference type="AlphaFoldDB" id="A0A939BD71"/>
<dbReference type="GO" id="GO:0005975">
    <property type="term" value="P:carbohydrate metabolic process"/>
    <property type="evidence" value="ECO:0007669"/>
    <property type="project" value="InterPro"/>
</dbReference>
<keyword evidence="5" id="KW-1185">Reference proteome</keyword>
<reference evidence="4" key="1">
    <citation type="submission" date="2020-08" db="EMBL/GenBank/DDBJ databases">
        <authorList>
            <person name="Cejkova D."/>
            <person name="Kubasova T."/>
            <person name="Jahodarova E."/>
            <person name="Rychlik I."/>
        </authorList>
    </citation>
    <scope>NUCLEOTIDE SEQUENCE</scope>
    <source>
        <strain evidence="4">An559</strain>
    </source>
</reference>
<evidence type="ECO:0000259" key="3">
    <source>
        <dbReference type="Pfam" id="PF00728"/>
    </source>
</evidence>
<protein>
    <submittedName>
        <fullName evidence="4">Family 20 glycosylhydrolase</fullName>
    </submittedName>
</protein>
<organism evidence="4 5">
    <name type="scientific">Merdimmobilis hominis</name>
    <dbReference type="NCBI Taxonomy" id="2897707"/>
    <lineage>
        <taxon>Bacteria</taxon>
        <taxon>Bacillati</taxon>
        <taxon>Bacillota</taxon>
        <taxon>Clostridia</taxon>
        <taxon>Eubacteriales</taxon>
        <taxon>Oscillospiraceae</taxon>
        <taxon>Merdimmobilis</taxon>
    </lineage>
</organism>
<dbReference type="InterPro" id="IPR038901">
    <property type="entry name" value="HEXDC-like"/>
</dbReference>